<dbReference type="InterPro" id="IPR027417">
    <property type="entry name" value="P-loop_NTPase"/>
</dbReference>
<evidence type="ECO:0000313" key="4">
    <source>
        <dbReference type="Proteomes" id="UP000283509"/>
    </source>
</evidence>
<accession>A0A423THR6</accession>
<dbReference type="OrthoDB" id="6348146at2759"/>
<protein>
    <recommendedName>
        <fullName evidence="2">NACHT domain-containing protein</fullName>
    </recommendedName>
</protein>
<dbReference type="PANTHER" id="PTHR46844">
    <property type="entry name" value="SLR5058 PROTEIN"/>
    <property type="match status" value="1"/>
</dbReference>
<dbReference type="InterPro" id="IPR007111">
    <property type="entry name" value="NACHT_NTPase"/>
</dbReference>
<dbReference type="PROSITE" id="PS50837">
    <property type="entry name" value="NACHT"/>
    <property type="match status" value="1"/>
</dbReference>
<dbReference type="Gene3D" id="3.40.50.300">
    <property type="entry name" value="P-loop containing nucleotide triphosphate hydrolases"/>
    <property type="match status" value="1"/>
</dbReference>
<evidence type="ECO:0000313" key="3">
    <source>
        <dbReference type="EMBL" id="ROT76002.1"/>
    </source>
</evidence>
<feature type="domain" description="NACHT" evidence="2">
    <location>
        <begin position="295"/>
        <end position="413"/>
    </location>
</feature>
<evidence type="ECO:0000256" key="1">
    <source>
        <dbReference type="SAM" id="MobiDB-lite"/>
    </source>
</evidence>
<feature type="region of interest" description="Disordered" evidence="1">
    <location>
        <begin position="1"/>
        <end position="26"/>
    </location>
</feature>
<evidence type="ECO:0000259" key="2">
    <source>
        <dbReference type="PROSITE" id="PS50837"/>
    </source>
</evidence>
<dbReference type="Pfam" id="PF05729">
    <property type="entry name" value="NACHT"/>
    <property type="match status" value="1"/>
</dbReference>
<gene>
    <name evidence="3" type="ORF">C7M84_005436</name>
</gene>
<comment type="caution">
    <text evidence="3">The sequence shown here is derived from an EMBL/GenBank/DDBJ whole genome shotgun (WGS) entry which is preliminary data.</text>
</comment>
<dbReference type="SUPFAM" id="SSF52540">
    <property type="entry name" value="P-loop containing nucleoside triphosphate hydrolases"/>
    <property type="match status" value="1"/>
</dbReference>
<sequence length="1011" mass="114167">MSRKADDTLPPLLPRQDTLLPSAPAPTRFSSGDVNVLRYFTLFRSRGPAARVLAHTYAALTQVGPSGVLAYCRDTLGYSNTRIRSIFSRDELSELEGNWDPFQKDITFLYKLLQSVCGLAPSSDQVWSVPSHALEFLLRTVKKSRNYVSHSLITISDSELQDWTKELLTDLRAILAHVASRTHLDLDRIVQKLEEDVLQIVNSQMPPVPAEAFQRDKETTLKNKRKSKLAFVSKARKELKGRYADFQIVPQLMWEQASSAHVSVEEVFTEPEISNGHEVVPLSRLLPPHQAFQQQVVVLEGTAGTGKTCVCRYLVSTWCKDPQSLQCLKDVDILILIRCSSVHSESLSAYLADELLQETFSDTPRTDILVEIRKTNVLLVADGWDEANSPAKALVQHSLATLPGARVLVTLRSEFALDLRLHLKSAGCSSSCILKNLKVQGFTSTTKEEYLSKALRVAGGKTEDSKLLQDLRHLENFSAEILHIPMTLALLFWLWHSDSAEVRRDVNKQELFRILLNSKMQRLTERHLQQRHRDSQVHLLYPGVQRWVNRLSKEAWAALRNNSTVLSAESCCHLKAVCDSERLDEVPLFSALVGGFDQRRALWYFEYSVMQQFLAARFLAHDLFRSGSTLSHLLDLESNSTDYLRYLPTISFAVAILSSKGRMTTEIADEVMALLDDPDVTWETVGDFLLECHLDPLVTERSPPLLVNAVCNQVNSRKAGILLTALCHTSLGVPDALQVYVSDVTRELGDVFAIVDKRGCDSVCNLDDESDLIALRKVLEGYPGPPPFFLTPTLKVRLASAERAEALAFCLRACQNPDVNCYFEATDEEELRYICVFLQQVQDLELCKAIITIPTEPWQSLGLSLCLRSLVPSCAWPGSLHLTLHPSFYGAIRKEFEFLRLRYDGLRDIRVDYQAQIDEAEVEDPYVNSDARWKSIFAEDEADVRPFISTELELRLRRPGGEGEPEEEPEIAVTTTEPQEAAPKANFRKRMRRSFRSVKRFAKDLFRSNEA</sequence>
<name>A0A423THR6_PENVA</name>
<dbReference type="PANTHER" id="PTHR46844:SF1">
    <property type="entry name" value="SLR5058 PROTEIN"/>
    <property type="match status" value="1"/>
</dbReference>
<reference evidence="3 4" key="2">
    <citation type="submission" date="2019-01" db="EMBL/GenBank/DDBJ databases">
        <title>The decoding of complex shrimp genome reveals the adaptation for benthos swimmer, frequently molting mechanism and breeding impact on genome.</title>
        <authorList>
            <person name="Sun Y."/>
            <person name="Gao Y."/>
            <person name="Yu Y."/>
        </authorList>
    </citation>
    <scope>NUCLEOTIDE SEQUENCE [LARGE SCALE GENOMIC DNA]</scope>
    <source>
        <tissue evidence="3">Muscle</tissue>
    </source>
</reference>
<keyword evidence="4" id="KW-1185">Reference proteome</keyword>
<dbReference type="Proteomes" id="UP000283509">
    <property type="component" value="Unassembled WGS sequence"/>
</dbReference>
<dbReference type="EMBL" id="QCYY01001702">
    <property type="protein sequence ID" value="ROT76002.1"/>
    <property type="molecule type" value="Genomic_DNA"/>
</dbReference>
<reference evidence="3 4" key="1">
    <citation type="submission" date="2018-04" db="EMBL/GenBank/DDBJ databases">
        <authorList>
            <person name="Zhang X."/>
            <person name="Yuan J."/>
            <person name="Li F."/>
            <person name="Xiang J."/>
        </authorList>
    </citation>
    <scope>NUCLEOTIDE SEQUENCE [LARGE SCALE GENOMIC DNA]</scope>
    <source>
        <tissue evidence="3">Muscle</tissue>
    </source>
</reference>
<organism evidence="3 4">
    <name type="scientific">Penaeus vannamei</name>
    <name type="common">Whiteleg shrimp</name>
    <name type="synonym">Litopenaeus vannamei</name>
    <dbReference type="NCBI Taxonomy" id="6689"/>
    <lineage>
        <taxon>Eukaryota</taxon>
        <taxon>Metazoa</taxon>
        <taxon>Ecdysozoa</taxon>
        <taxon>Arthropoda</taxon>
        <taxon>Crustacea</taxon>
        <taxon>Multicrustacea</taxon>
        <taxon>Malacostraca</taxon>
        <taxon>Eumalacostraca</taxon>
        <taxon>Eucarida</taxon>
        <taxon>Decapoda</taxon>
        <taxon>Dendrobranchiata</taxon>
        <taxon>Penaeoidea</taxon>
        <taxon>Penaeidae</taxon>
        <taxon>Penaeus</taxon>
    </lineage>
</organism>
<feature type="region of interest" description="Disordered" evidence="1">
    <location>
        <begin position="957"/>
        <end position="986"/>
    </location>
</feature>
<dbReference type="AlphaFoldDB" id="A0A423THR6"/>
<proteinExistence type="predicted"/>